<protein>
    <recommendedName>
        <fullName evidence="4">Subtilisin-like serine protease</fullName>
    </recommendedName>
</protein>
<feature type="transmembrane region" description="Helical" evidence="1">
    <location>
        <begin position="254"/>
        <end position="274"/>
    </location>
</feature>
<evidence type="ECO:0000256" key="1">
    <source>
        <dbReference type="SAM" id="Phobius"/>
    </source>
</evidence>
<dbReference type="Proteomes" id="UP000730481">
    <property type="component" value="Unassembled WGS sequence"/>
</dbReference>
<dbReference type="Pfam" id="PF20246">
    <property type="entry name" value="DUF6601"/>
    <property type="match status" value="1"/>
</dbReference>
<dbReference type="PANTHER" id="PTHR34414:SF1">
    <property type="entry name" value="SUBTILISIN-LIKE SERINE PROTEASE"/>
    <property type="match status" value="1"/>
</dbReference>
<evidence type="ECO:0000313" key="3">
    <source>
        <dbReference type="Proteomes" id="UP000730481"/>
    </source>
</evidence>
<gene>
    <name evidence="2" type="ORF">FBEOM_13600</name>
</gene>
<dbReference type="OrthoDB" id="5086500at2759"/>
<comment type="caution">
    <text evidence="2">The sequence shown here is derived from an EMBL/GenBank/DDBJ whole genome shotgun (WGS) entry which is preliminary data.</text>
</comment>
<keyword evidence="3" id="KW-1185">Reference proteome</keyword>
<keyword evidence="1" id="KW-1133">Transmembrane helix</keyword>
<sequence>MTAQNDDSPFSSLEIPFTAATQLRDTLTAQVENGVPQLKSIIPNETWLPDYPTVPLESSEIIACLAHELCTSRLNKMYPYLWLVATQSSSHISPLHEQILRGRDIIITENPEMHLVWVNNKVFLKPVPAFLFCYDFWHLYLSRSHSGAPSLDPSMADELRRAALGYLRTYRYLIQHESDFRIAKREHLIPADVEYPRFMTFVYGFGRVQDHDVSLRYSYGQLRLTRLNLWIKISLGQWIFHKVHWQYADIFSQFYAPILFLFGVLSVILSAMQVTTQARPDWVVFVGVSAWFSVISLLSVALLMALLGGFLAFMVFRELRFALCAKLGT</sequence>
<dbReference type="EMBL" id="PVQB02001029">
    <property type="protein sequence ID" value="KAF4332596.1"/>
    <property type="molecule type" value="Genomic_DNA"/>
</dbReference>
<keyword evidence="1" id="KW-0472">Membrane</keyword>
<dbReference type="InterPro" id="IPR046536">
    <property type="entry name" value="DUF6601"/>
</dbReference>
<evidence type="ECO:0000313" key="2">
    <source>
        <dbReference type="EMBL" id="KAF4332596.1"/>
    </source>
</evidence>
<feature type="transmembrane region" description="Helical" evidence="1">
    <location>
        <begin position="294"/>
        <end position="316"/>
    </location>
</feature>
<evidence type="ECO:0008006" key="4">
    <source>
        <dbReference type="Google" id="ProtNLM"/>
    </source>
</evidence>
<dbReference type="PANTHER" id="PTHR34414">
    <property type="entry name" value="HET DOMAIN-CONTAINING PROTEIN-RELATED"/>
    <property type="match status" value="1"/>
</dbReference>
<reference evidence="2" key="1">
    <citation type="journal article" date="2017" name="Mycologia">
        <title>Fusarium algeriense, sp. nov., a novel toxigenic crown rot pathogen of durum wheat from Algeria is nested in the Fusarium burgessii species complex.</title>
        <authorList>
            <person name="Laraba I."/>
            <person name="Keddad A."/>
            <person name="Boureghda H."/>
            <person name="Abdallah N."/>
            <person name="Vaughan M.M."/>
            <person name="Proctor R.H."/>
            <person name="Busman M."/>
            <person name="O'Donnell K."/>
        </authorList>
    </citation>
    <scope>NUCLEOTIDE SEQUENCE</scope>
    <source>
        <strain evidence="2">NRRL 25174</strain>
    </source>
</reference>
<accession>A0A9P5A632</accession>
<keyword evidence="1" id="KW-0812">Transmembrane</keyword>
<proteinExistence type="predicted"/>
<name>A0A9P5A632_9HYPO</name>
<organism evidence="2 3">
    <name type="scientific">Fusarium beomiforme</name>
    <dbReference type="NCBI Taxonomy" id="44412"/>
    <lineage>
        <taxon>Eukaryota</taxon>
        <taxon>Fungi</taxon>
        <taxon>Dikarya</taxon>
        <taxon>Ascomycota</taxon>
        <taxon>Pezizomycotina</taxon>
        <taxon>Sordariomycetes</taxon>
        <taxon>Hypocreomycetidae</taxon>
        <taxon>Hypocreales</taxon>
        <taxon>Nectriaceae</taxon>
        <taxon>Fusarium</taxon>
        <taxon>Fusarium burgessii species complex</taxon>
    </lineage>
</organism>
<dbReference type="AlphaFoldDB" id="A0A9P5A632"/>
<reference evidence="2" key="2">
    <citation type="submission" date="2020-02" db="EMBL/GenBank/DDBJ databases">
        <title>Identification and distribution of gene clusters putatively required for synthesis of sphingolipid metabolism inhibitors in phylogenetically diverse species of the filamentous fungus Fusarium.</title>
        <authorList>
            <person name="Kim H.-S."/>
            <person name="Busman M."/>
            <person name="Brown D.W."/>
            <person name="Divon H."/>
            <person name="Uhlig S."/>
            <person name="Proctor R.H."/>
        </authorList>
    </citation>
    <scope>NUCLEOTIDE SEQUENCE</scope>
    <source>
        <strain evidence="2">NRRL 25174</strain>
    </source>
</reference>